<gene>
    <name evidence="2" type="ORF">scyTo_0022881</name>
</gene>
<organism evidence="2 3">
    <name type="scientific">Scyliorhinus torazame</name>
    <name type="common">Cloudy catshark</name>
    <name type="synonym">Catulus torazame</name>
    <dbReference type="NCBI Taxonomy" id="75743"/>
    <lineage>
        <taxon>Eukaryota</taxon>
        <taxon>Metazoa</taxon>
        <taxon>Chordata</taxon>
        <taxon>Craniata</taxon>
        <taxon>Vertebrata</taxon>
        <taxon>Chondrichthyes</taxon>
        <taxon>Elasmobranchii</taxon>
        <taxon>Galeomorphii</taxon>
        <taxon>Galeoidea</taxon>
        <taxon>Carcharhiniformes</taxon>
        <taxon>Scyliorhinidae</taxon>
        <taxon>Scyliorhinus</taxon>
    </lineage>
</organism>
<feature type="compositionally biased region" description="Acidic residues" evidence="1">
    <location>
        <begin position="1"/>
        <end position="16"/>
    </location>
</feature>
<proteinExistence type="predicted"/>
<evidence type="ECO:0000313" key="3">
    <source>
        <dbReference type="Proteomes" id="UP000288216"/>
    </source>
</evidence>
<accession>A0A401QA47</accession>
<dbReference type="STRING" id="75743.A0A401QA47"/>
<protein>
    <submittedName>
        <fullName evidence="2">Uncharacterized protein</fullName>
    </submittedName>
</protein>
<comment type="caution">
    <text evidence="2">The sequence shown here is derived from an EMBL/GenBank/DDBJ whole genome shotgun (WGS) entry which is preliminary data.</text>
</comment>
<evidence type="ECO:0000256" key="1">
    <source>
        <dbReference type="SAM" id="MobiDB-lite"/>
    </source>
</evidence>
<evidence type="ECO:0000313" key="2">
    <source>
        <dbReference type="EMBL" id="GCB82240.1"/>
    </source>
</evidence>
<sequence>MSPDGSDEEEEEEDGDNMNGMFWKMGSNSMKKFFTALNKMETKSLLLTKEVLRERQQLEAAIAGLQPQITAGLTKLEEIRKTQQALNQHQVDIDVNKDFEYEVEVTFLEERDISGSSNYANNCQKCRITCHYPCTFAYYFKRLCSAMTWSGYCTVCPNKCKSSDHCHQKYRFVYKTRKEKRTYSELKEKYERVSGAKITQQKILEKLQQEFADVQAAVLEQIEKSSQSILRLEEIAVRPNPLSTPDYIDLLIQSEKEEAKSGFMERIQSLNEVKNRLS</sequence>
<dbReference type="Proteomes" id="UP000288216">
    <property type="component" value="Unassembled WGS sequence"/>
</dbReference>
<dbReference type="PANTHER" id="PTHR32046:SF14">
    <property type="match status" value="1"/>
</dbReference>
<keyword evidence="3" id="KW-1185">Reference proteome</keyword>
<dbReference type="EMBL" id="BFAA01024643">
    <property type="protein sequence ID" value="GCB82240.1"/>
    <property type="molecule type" value="Genomic_DNA"/>
</dbReference>
<dbReference type="OMA" id="ANIECAQ"/>
<feature type="region of interest" description="Disordered" evidence="1">
    <location>
        <begin position="1"/>
        <end position="20"/>
    </location>
</feature>
<dbReference type="AlphaFoldDB" id="A0A401QA47"/>
<dbReference type="PANTHER" id="PTHR32046">
    <property type="entry name" value="G DOMAIN-CONTAINING PROTEIN"/>
    <property type="match status" value="1"/>
</dbReference>
<dbReference type="OrthoDB" id="10067955at2759"/>
<reference evidence="2 3" key="1">
    <citation type="journal article" date="2018" name="Nat. Ecol. Evol.">
        <title>Shark genomes provide insights into elasmobranch evolution and the origin of vertebrates.</title>
        <authorList>
            <person name="Hara Y"/>
            <person name="Yamaguchi K"/>
            <person name="Onimaru K"/>
            <person name="Kadota M"/>
            <person name="Koyanagi M"/>
            <person name="Keeley SD"/>
            <person name="Tatsumi K"/>
            <person name="Tanaka K"/>
            <person name="Motone F"/>
            <person name="Kageyama Y"/>
            <person name="Nozu R"/>
            <person name="Adachi N"/>
            <person name="Nishimura O"/>
            <person name="Nakagawa R"/>
            <person name="Tanegashima C"/>
            <person name="Kiyatake I"/>
            <person name="Matsumoto R"/>
            <person name="Murakumo K"/>
            <person name="Nishida K"/>
            <person name="Terakita A"/>
            <person name="Kuratani S"/>
            <person name="Sato K"/>
            <person name="Hyodo S Kuraku.S."/>
        </authorList>
    </citation>
    <scope>NUCLEOTIDE SEQUENCE [LARGE SCALE GENOMIC DNA]</scope>
</reference>
<name>A0A401QA47_SCYTO</name>